<keyword evidence="3" id="KW-1185">Reference proteome</keyword>
<evidence type="ECO:0000313" key="2">
    <source>
        <dbReference type="EMBL" id="RKP20623.1"/>
    </source>
</evidence>
<dbReference type="AlphaFoldDB" id="A0A075AW96"/>
<dbReference type="Proteomes" id="UP000281549">
    <property type="component" value="Unassembled WGS sequence"/>
</dbReference>
<accession>A0A075AW96</accession>
<dbReference type="HOGENOM" id="CLU_1050334_0_0_1"/>
<reference evidence="2" key="3">
    <citation type="submission" date="2018-08" db="EMBL/GenBank/DDBJ databases">
        <title>Leveraging single-cell genomics to expand the Fungal Tree of Life.</title>
        <authorList>
            <consortium name="DOE Joint Genome Institute"/>
            <person name="Ahrendt S.R."/>
            <person name="Quandt C.A."/>
            <person name="Ciobanu D."/>
            <person name="Clum A."/>
            <person name="Salamov A."/>
            <person name="Andreopoulos B."/>
            <person name="Cheng J.-F."/>
            <person name="Woyke T."/>
            <person name="Pelin A."/>
            <person name="Henrissat B."/>
            <person name="Reynolds N."/>
            <person name="Benny G.L."/>
            <person name="Smith M.E."/>
            <person name="James T.Y."/>
            <person name="Grigoriev I.V."/>
        </authorList>
    </citation>
    <scope>NUCLEOTIDE SEQUENCE</scope>
    <source>
        <strain evidence="2">CSF55</strain>
    </source>
</reference>
<evidence type="ECO:0000313" key="4">
    <source>
        <dbReference type="Proteomes" id="UP000281549"/>
    </source>
</evidence>
<gene>
    <name evidence="1" type="ORF">O9G_000619</name>
    <name evidence="2" type="ORF">ROZALSC1DRAFT_27918</name>
</gene>
<dbReference type="Proteomes" id="UP000030755">
    <property type="component" value="Unassembled WGS sequence"/>
</dbReference>
<protein>
    <submittedName>
        <fullName evidence="1">Uncharacterized protein</fullName>
    </submittedName>
</protein>
<dbReference type="EMBL" id="ML005039">
    <property type="protein sequence ID" value="RKP20623.1"/>
    <property type="molecule type" value="Genomic_DNA"/>
</dbReference>
<reference evidence="1 3" key="1">
    <citation type="journal article" date="2013" name="Curr. Biol.">
        <title>Shared signatures of parasitism and phylogenomics unite Cryptomycota and microsporidia.</title>
        <authorList>
            <person name="James T.Y."/>
            <person name="Pelin A."/>
            <person name="Bonen L."/>
            <person name="Ahrendt S."/>
            <person name="Sain D."/>
            <person name="Corradi N."/>
            <person name="Stajich J.E."/>
        </authorList>
    </citation>
    <scope>NUCLEOTIDE SEQUENCE [LARGE SCALE GENOMIC DNA]</scope>
    <source>
        <strain evidence="1">CSF55</strain>
        <strain evidence="1">CSF55</strain>
    </source>
</reference>
<reference evidence="4" key="2">
    <citation type="journal article" date="2018" name="Nat. Microbiol.">
        <title>Leveraging single-cell genomics to expand the fungal tree of life.</title>
        <authorList>
            <person name="Ahrendt S.R."/>
            <person name="Quandt C.A."/>
            <person name="Ciobanu D."/>
            <person name="Clum A."/>
            <person name="Salamov A."/>
            <person name="Andreopoulos B."/>
            <person name="Cheng J.F."/>
            <person name="Woyke T."/>
            <person name="Pelin A."/>
            <person name="Henrissat B."/>
            <person name="Reynolds N.K."/>
            <person name="Benny G.L."/>
            <person name="Smith M.E."/>
            <person name="James T.Y."/>
            <person name="Grigoriev I.V."/>
        </authorList>
    </citation>
    <scope>NUCLEOTIDE SEQUENCE [LARGE SCALE GENOMIC DNA]</scope>
    <source>
        <strain evidence="4">CSF55</strain>
    </source>
</reference>
<name>A0A075AW96_ROZAC</name>
<sequence>MANYFKDNRTTIGIKQNLAGNDIIREQLQIPSFFGEERKQIPKAVHSNEITDPKIGEFNKTVARDKEKDHKNIYSEEEIERRNDLLKTLQSQMAHKNKKKMFEEQDRLQKVEPRPTVNQMMAYHAELDQQVQNKIAIVNSNSEVINEELTYFKFGAVGSGAPILDSSGNLKAKLIHQVEETPELEMKRRLNVIENSEDYKASLDKQQKFLLEKKGVNLEKPNYLNVKPLETENRNAHHTTDIILKAPLEAFKGIHNRNTSVTSTL</sequence>
<evidence type="ECO:0000313" key="1">
    <source>
        <dbReference type="EMBL" id="EPZ34432.1"/>
    </source>
</evidence>
<dbReference type="EMBL" id="KE560959">
    <property type="protein sequence ID" value="EPZ34432.1"/>
    <property type="molecule type" value="Genomic_DNA"/>
</dbReference>
<organism evidence="1 3">
    <name type="scientific">Rozella allomycis (strain CSF55)</name>
    <dbReference type="NCBI Taxonomy" id="988480"/>
    <lineage>
        <taxon>Eukaryota</taxon>
        <taxon>Fungi</taxon>
        <taxon>Fungi incertae sedis</taxon>
        <taxon>Cryptomycota</taxon>
        <taxon>Cryptomycota incertae sedis</taxon>
        <taxon>Rozella</taxon>
    </lineage>
</organism>
<proteinExistence type="predicted"/>
<evidence type="ECO:0000313" key="3">
    <source>
        <dbReference type="Proteomes" id="UP000030755"/>
    </source>
</evidence>